<comment type="caution">
    <text evidence="3">The sequence shown here is derived from an EMBL/GenBank/DDBJ whole genome shotgun (WGS) entry which is preliminary data.</text>
</comment>
<dbReference type="OrthoDB" id="270568at2759"/>
<dbReference type="InterPro" id="IPR028994">
    <property type="entry name" value="Integrin_alpha_N"/>
</dbReference>
<organism evidence="3 4">
    <name type="scientific">Chara braunii</name>
    <name type="common">Braun's stonewort</name>
    <dbReference type="NCBI Taxonomy" id="69332"/>
    <lineage>
        <taxon>Eukaryota</taxon>
        <taxon>Viridiplantae</taxon>
        <taxon>Streptophyta</taxon>
        <taxon>Charophyceae</taxon>
        <taxon>Charales</taxon>
        <taxon>Characeae</taxon>
        <taxon>Chara</taxon>
    </lineage>
</organism>
<protein>
    <recommendedName>
        <fullName evidence="5">FG-GAP repeat-containing protein</fullName>
    </recommendedName>
</protein>
<evidence type="ECO:0000256" key="1">
    <source>
        <dbReference type="SAM" id="Phobius"/>
    </source>
</evidence>
<dbReference type="GO" id="GO:0009826">
    <property type="term" value="P:unidimensional cell growth"/>
    <property type="evidence" value="ECO:0007669"/>
    <property type="project" value="EnsemblPlants"/>
</dbReference>
<name>A0A388LW54_CHABU</name>
<evidence type="ECO:0008006" key="5">
    <source>
        <dbReference type="Google" id="ProtNLM"/>
    </source>
</evidence>
<dbReference type="Gramene" id="GBG86483">
    <property type="protein sequence ID" value="GBG86483"/>
    <property type="gene ID" value="CBR_g41477"/>
</dbReference>
<keyword evidence="1" id="KW-0472">Membrane</keyword>
<gene>
    <name evidence="3" type="ORF">CBR_g41477</name>
</gene>
<feature type="signal peptide" evidence="2">
    <location>
        <begin position="1"/>
        <end position="21"/>
    </location>
</feature>
<dbReference type="SUPFAM" id="SSF69318">
    <property type="entry name" value="Integrin alpha N-terminal domain"/>
    <property type="match status" value="1"/>
</dbReference>
<keyword evidence="1" id="KW-1133">Transmembrane helix</keyword>
<keyword evidence="2" id="KW-0732">Signal</keyword>
<dbReference type="STRING" id="69332.A0A388LW54"/>
<feature type="chain" id="PRO_5017389230" description="FG-GAP repeat-containing protein" evidence="2">
    <location>
        <begin position="22"/>
        <end position="725"/>
    </location>
</feature>
<evidence type="ECO:0000256" key="2">
    <source>
        <dbReference type="SAM" id="SignalP"/>
    </source>
</evidence>
<evidence type="ECO:0000313" key="3">
    <source>
        <dbReference type="EMBL" id="GBG86483.1"/>
    </source>
</evidence>
<accession>A0A388LW54</accession>
<dbReference type="GO" id="GO:0048364">
    <property type="term" value="P:root development"/>
    <property type="evidence" value="ECO:0007669"/>
    <property type="project" value="EnsemblPlants"/>
</dbReference>
<evidence type="ECO:0000313" key="4">
    <source>
        <dbReference type="Proteomes" id="UP000265515"/>
    </source>
</evidence>
<dbReference type="PANTHER" id="PTHR34284">
    <property type="entry name" value="FG-GAP REPEAT-CONTAINING PROTEIN"/>
    <property type="match status" value="1"/>
</dbReference>
<dbReference type="Proteomes" id="UP000265515">
    <property type="component" value="Unassembled WGS sequence"/>
</dbReference>
<dbReference type="EMBL" id="BFEA01000566">
    <property type="protein sequence ID" value="GBG86483.1"/>
    <property type="molecule type" value="Genomic_DNA"/>
</dbReference>
<dbReference type="OMA" id="HVLICED"/>
<feature type="transmembrane region" description="Helical" evidence="1">
    <location>
        <begin position="688"/>
        <end position="708"/>
    </location>
</feature>
<proteinExistence type="predicted"/>
<dbReference type="PANTHER" id="PTHR34284:SF1">
    <property type="entry name" value="FG-GAP REPEAT-CONTAINING PROTEIN"/>
    <property type="match status" value="1"/>
</dbReference>
<keyword evidence="1" id="KW-0812">Transmembrane</keyword>
<reference evidence="3 4" key="1">
    <citation type="journal article" date="2018" name="Cell">
        <title>The Chara Genome: Secondary Complexity and Implications for Plant Terrestrialization.</title>
        <authorList>
            <person name="Nishiyama T."/>
            <person name="Sakayama H."/>
            <person name="Vries J.D."/>
            <person name="Buschmann H."/>
            <person name="Saint-Marcoux D."/>
            <person name="Ullrich K.K."/>
            <person name="Haas F.B."/>
            <person name="Vanderstraeten L."/>
            <person name="Becker D."/>
            <person name="Lang D."/>
            <person name="Vosolsobe S."/>
            <person name="Rombauts S."/>
            <person name="Wilhelmsson P.K.I."/>
            <person name="Janitza P."/>
            <person name="Kern R."/>
            <person name="Heyl A."/>
            <person name="Rumpler F."/>
            <person name="Villalobos L.I.A.C."/>
            <person name="Clay J.M."/>
            <person name="Skokan R."/>
            <person name="Toyoda A."/>
            <person name="Suzuki Y."/>
            <person name="Kagoshima H."/>
            <person name="Schijlen E."/>
            <person name="Tajeshwar N."/>
            <person name="Catarino B."/>
            <person name="Hetherington A.J."/>
            <person name="Saltykova A."/>
            <person name="Bonnot C."/>
            <person name="Breuninger H."/>
            <person name="Symeonidi A."/>
            <person name="Radhakrishnan G.V."/>
            <person name="Van Nieuwerburgh F."/>
            <person name="Deforce D."/>
            <person name="Chang C."/>
            <person name="Karol K.G."/>
            <person name="Hedrich R."/>
            <person name="Ulvskov P."/>
            <person name="Glockner G."/>
            <person name="Delwiche C.F."/>
            <person name="Petrasek J."/>
            <person name="Van de Peer Y."/>
            <person name="Friml J."/>
            <person name="Beilby M."/>
            <person name="Dolan L."/>
            <person name="Kohara Y."/>
            <person name="Sugano S."/>
            <person name="Fujiyama A."/>
            <person name="Delaux P.-M."/>
            <person name="Quint M."/>
            <person name="TheiBen G."/>
            <person name="Hagemann M."/>
            <person name="Harholt J."/>
            <person name="Dunand C."/>
            <person name="Zachgo S."/>
            <person name="Langdale J."/>
            <person name="Maumus F."/>
            <person name="Straeten D.V.D."/>
            <person name="Gould S.B."/>
            <person name="Rensing S.A."/>
        </authorList>
    </citation>
    <scope>NUCLEOTIDE SEQUENCE [LARGE SCALE GENOMIC DNA]</scope>
    <source>
        <strain evidence="3 4">S276</strain>
    </source>
</reference>
<sequence length="725" mass="79837">MRKRDLAVLLLAAFAVFYSVQHEGGLHFKQAWYIVGDEPGPFAHESEKVPLPLVTDLNGDGRNEIVVATHDAKIQVYKPRVAGHDDDSFFPARLLAEVSLLPEHVRIQKGRRAVAMAAGYLQRKVPKMPRKQAIVVVTAGWHILCYDSNLRLIWDQNVQEHFPHGAHIKEIAIVVSNYSMRAGDLGSVIVGGSMEVVPEEEWNIDNNEEEDVEKLEEAHSQAGNDKEELEDLTDRGIGGLERHFSYYAFDGRSGKLRWHHNSTDFRRAALRGDPSSALVPQHNYKLDANALLGSRHIGEHDCRDYRWSVLGSLPHSWDHRPDTKFELAHFRKMPKGLQKKHGGAKKIGDPHKRIGKELGNAVTRTLEKVVGAAKGGSTGAKVQMLAKGGSTGAKVRNEIRDSFYRPTHVGNKSGHWWAPNTIVAHLSDGIEAIHLYTGRPICRMNLPSGGLHADVNDDGVIDHVQVAGGHGGEVVFPTGMDEALKPCWAIATTGMPVREQLFNGSVCADRQFASRFAFRTEGSTLTVARPVLLPRNKVKKHRTVGGGVLFLTSRGDVTAFAVENTHMQHQGRHAKKLWQIRTEATWQVRATNEDSGDDGVADHFFQPVPTIHVMASRVGGPQDVIVVAGENAAVFITPFGATFGGLYLPSLPTEELQFADFNNDGLTDIILVSGQSYYGFQQRRSPGMSLFSAALGVLILIMIGVLIVQHISHPKKPRSSGRADS</sequence>
<keyword evidence="4" id="KW-1185">Reference proteome</keyword>
<dbReference type="GO" id="GO:0005794">
    <property type="term" value="C:Golgi apparatus"/>
    <property type="evidence" value="ECO:0007669"/>
    <property type="project" value="EnsemblPlants"/>
</dbReference>
<dbReference type="AlphaFoldDB" id="A0A388LW54"/>